<dbReference type="RefSeq" id="WP_179242337.1">
    <property type="nucleotide sequence ID" value="NZ_CP058595.1"/>
</dbReference>
<evidence type="ECO:0000313" key="1">
    <source>
        <dbReference type="EMBL" id="QLG46051.1"/>
    </source>
</evidence>
<keyword evidence="2" id="KW-1185">Reference proteome</keyword>
<dbReference type="AlphaFoldDB" id="A0A7H9ARD1"/>
<sequence>MIGTIITILKQDSFFGISNEIEIAKGKNEMPKSYSDVLNQAKRRLKAVHLPKN</sequence>
<accession>A0A7H9ARD1</accession>
<proteinExistence type="predicted"/>
<evidence type="ECO:0000313" key="2">
    <source>
        <dbReference type="Proteomes" id="UP000509302"/>
    </source>
</evidence>
<dbReference type="Proteomes" id="UP000509302">
    <property type="component" value="Chromosome"/>
</dbReference>
<organism evidence="1 2">
    <name type="scientific">Costertonia aggregata</name>
    <dbReference type="NCBI Taxonomy" id="343403"/>
    <lineage>
        <taxon>Bacteria</taxon>
        <taxon>Pseudomonadati</taxon>
        <taxon>Bacteroidota</taxon>
        <taxon>Flavobacteriia</taxon>
        <taxon>Flavobacteriales</taxon>
        <taxon>Flavobacteriaceae</taxon>
        <taxon>Costertonia</taxon>
    </lineage>
</organism>
<dbReference type="KEGG" id="cagg:HYG79_12080"/>
<reference evidence="1 2" key="1">
    <citation type="journal article" date="2006" name="Int. J. Syst. Evol. Microbiol.">
        <title>Costertonia aggregata gen. nov., sp. nov., a mesophilic marine bacterium of the family Flavobacteriaceae, isolated from a mature biofilm.</title>
        <authorList>
            <person name="Kwon K.K."/>
            <person name="Lee Y.K."/>
            <person name="Lee H.K."/>
        </authorList>
    </citation>
    <scope>NUCLEOTIDE SEQUENCE [LARGE SCALE GENOMIC DNA]</scope>
    <source>
        <strain evidence="1 2">KCCM 42265</strain>
    </source>
</reference>
<name>A0A7H9ARD1_9FLAO</name>
<gene>
    <name evidence="1" type="ORF">HYG79_12080</name>
</gene>
<dbReference type="EMBL" id="CP058595">
    <property type="protein sequence ID" value="QLG46051.1"/>
    <property type="molecule type" value="Genomic_DNA"/>
</dbReference>
<protein>
    <submittedName>
        <fullName evidence="1">Uncharacterized protein</fullName>
    </submittedName>
</protein>